<dbReference type="OrthoDB" id="408373at2759"/>
<dbReference type="AlphaFoldDB" id="A0A9P7Z5W5"/>
<dbReference type="Proteomes" id="UP000887226">
    <property type="component" value="Unassembled WGS sequence"/>
</dbReference>
<reference evidence="3" key="1">
    <citation type="journal article" date="2021" name="IMA Fungus">
        <title>Genomic characterization of three marine fungi, including Emericellopsis atlantica sp. nov. with signatures of a generalist lifestyle and marine biomass degradation.</title>
        <authorList>
            <person name="Hagestad O.C."/>
            <person name="Hou L."/>
            <person name="Andersen J.H."/>
            <person name="Hansen E.H."/>
            <person name="Altermark B."/>
            <person name="Li C."/>
            <person name="Kuhnert E."/>
            <person name="Cox R.J."/>
            <person name="Crous P.W."/>
            <person name="Spatafora J.W."/>
            <person name="Lail K."/>
            <person name="Amirebrahimi M."/>
            <person name="Lipzen A."/>
            <person name="Pangilinan J."/>
            <person name="Andreopoulos W."/>
            <person name="Hayes R.D."/>
            <person name="Ng V."/>
            <person name="Grigoriev I.V."/>
            <person name="Jackson S.A."/>
            <person name="Sutton T.D.S."/>
            <person name="Dobson A.D.W."/>
            <person name="Rama T."/>
        </authorList>
    </citation>
    <scope>NUCLEOTIDE SEQUENCE</scope>
    <source>
        <strain evidence="3">TRa3180A</strain>
    </source>
</reference>
<dbReference type="InterPro" id="IPR029058">
    <property type="entry name" value="AB_hydrolase_fold"/>
</dbReference>
<dbReference type="SUPFAM" id="SSF53474">
    <property type="entry name" value="alpha/beta-Hydrolases"/>
    <property type="match status" value="1"/>
</dbReference>
<proteinExistence type="predicted"/>
<name>A0A9P7Z5W5_9HELO</name>
<feature type="region of interest" description="Disordered" evidence="1">
    <location>
        <begin position="237"/>
        <end position="265"/>
    </location>
</feature>
<organism evidence="3 4">
    <name type="scientific">Calycina marina</name>
    <dbReference type="NCBI Taxonomy" id="1763456"/>
    <lineage>
        <taxon>Eukaryota</taxon>
        <taxon>Fungi</taxon>
        <taxon>Dikarya</taxon>
        <taxon>Ascomycota</taxon>
        <taxon>Pezizomycotina</taxon>
        <taxon>Leotiomycetes</taxon>
        <taxon>Helotiales</taxon>
        <taxon>Pezizellaceae</taxon>
        <taxon>Calycina</taxon>
    </lineage>
</organism>
<protein>
    <submittedName>
        <fullName evidence="3">Alpha/Beta hydrolase protein</fullName>
    </submittedName>
</protein>
<sequence length="378" mass="41142">MTSLDRISRLLSARTILVGTSVAATLAAIAVAQLAFHRIPPKIVPSPRATQLPKLSKAEQEDLPYPPDIFPGGRDVTSCYGIVRVYEWGPEEGRKVLLIHGISTPCISLGSIANALVEKGCRVMLFDLFGRGYSDSVDIIHDSRLYETEILLAITSSPCAWTPGGFSLIGYSLGGGIAVDFAVAHQDMVLSLVLMAPAGLIRHSRMSTSSRLIYSYAPADLLHWIVCRGMKRAVWKQNSTPGKQTPEDAISEENKGMNTPSFDATPLSKNRPDVTVASAVMWQMQNHEGFISSFISSLKYSSISGKQNIWRQLGLRNDKILLFAGSTDNVIVTEELKPDATEAIGAANLDYRVIEGGHEFPITAVDEVVTQISQVWGI</sequence>
<evidence type="ECO:0000259" key="2">
    <source>
        <dbReference type="Pfam" id="PF12146"/>
    </source>
</evidence>
<dbReference type="GO" id="GO:0016787">
    <property type="term" value="F:hydrolase activity"/>
    <property type="evidence" value="ECO:0007669"/>
    <property type="project" value="UniProtKB-KW"/>
</dbReference>
<accession>A0A9P7Z5W5</accession>
<dbReference type="GO" id="GO:0016020">
    <property type="term" value="C:membrane"/>
    <property type="evidence" value="ECO:0007669"/>
    <property type="project" value="TreeGrafter"/>
</dbReference>
<feature type="domain" description="Serine aminopeptidase S33" evidence="2">
    <location>
        <begin position="94"/>
        <end position="357"/>
    </location>
</feature>
<dbReference type="PANTHER" id="PTHR43798:SF33">
    <property type="entry name" value="HYDROLASE, PUTATIVE (AFU_ORTHOLOGUE AFUA_2G14860)-RELATED"/>
    <property type="match status" value="1"/>
</dbReference>
<dbReference type="PANTHER" id="PTHR43798">
    <property type="entry name" value="MONOACYLGLYCEROL LIPASE"/>
    <property type="match status" value="1"/>
</dbReference>
<dbReference type="Gene3D" id="3.40.50.1820">
    <property type="entry name" value="alpha/beta hydrolase"/>
    <property type="match status" value="1"/>
</dbReference>
<dbReference type="InterPro" id="IPR000073">
    <property type="entry name" value="AB_hydrolase_1"/>
</dbReference>
<keyword evidence="4" id="KW-1185">Reference proteome</keyword>
<dbReference type="EMBL" id="MU253834">
    <property type="protein sequence ID" value="KAG9245702.1"/>
    <property type="molecule type" value="Genomic_DNA"/>
</dbReference>
<keyword evidence="3" id="KW-0378">Hydrolase</keyword>
<evidence type="ECO:0000256" key="1">
    <source>
        <dbReference type="SAM" id="MobiDB-lite"/>
    </source>
</evidence>
<comment type="caution">
    <text evidence="3">The sequence shown here is derived from an EMBL/GenBank/DDBJ whole genome shotgun (WGS) entry which is preliminary data.</text>
</comment>
<dbReference type="PRINTS" id="PR00111">
    <property type="entry name" value="ABHYDROLASE"/>
</dbReference>
<gene>
    <name evidence="3" type="ORF">BJ878DRAFT_581809</name>
</gene>
<evidence type="ECO:0000313" key="3">
    <source>
        <dbReference type="EMBL" id="KAG9245702.1"/>
    </source>
</evidence>
<dbReference type="InterPro" id="IPR050266">
    <property type="entry name" value="AB_hydrolase_sf"/>
</dbReference>
<evidence type="ECO:0000313" key="4">
    <source>
        <dbReference type="Proteomes" id="UP000887226"/>
    </source>
</evidence>
<dbReference type="Pfam" id="PF12146">
    <property type="entry name" value="Hydrolase_4"/>
    <property type="match status" value="1"/>
</dbReference>
<dbReference type="InterPro" id="IPR022742">
    <property type="entry name" value="Hydrolase_4"/>
</dbReference>